<dbReference type="Pfam" id="PF09234">
    <property type="entry name" value="DUF1963"/>
    <property type="match status" value="1"/>
</dbReference>
<evidence type="ECO:0000313" key="1">
    <source>
        <dbReference type="EMBL" id="MBO8438832.1"/>
    </source>
</evidence>
<dbReference type="Gene3D" id="2.30.320.10">
    <property type="entry name" value="YwqG-like"/>
    <property type="match status" value="1"/>
</dbReference>
<dbReference type="PANTHER" id="PTHR36436:SF6">
    <property type="entry name" value="SLL5081 PROTEIN"/>
    <property type="match status" value="1"/>
</dbReference>
<reference evidence="1" key="2">
    <citation type="journal article" date="2021" name="PeerJ">
        <title>Extensive microbial diversity within the chicken gut microbiome revealed by metagenomics and culture.</title>
        <authorList>
            <person name="Gilroy R."/>
            <person name="Ravi A."/>
            <person name="Getino M."/>
            <person name="Pursley I."/>
            <person name="Horton D.L."/>
            <person name="Alikhan N.F."/>
            <person name="Baker D."/>
            <person name="Gharbi K."/>
            <person name="Hall N."/>
            <person name="Watson M."/>
            <person name="Adriaenssens E.M."/>
            <person name="Foster-Nyarko E."/>
            <person name="Jarju S."/>
            <person name="Secka A."/>
            <person name="Antonio M."/>
            <person name="Oren A."/>
            <person name="Chaudhuri R.R."/>
            <person name="La Ragione R."/>
            <person name="Hildebrand F."/>
            <person name="Pallen M.J."/>
        </authorList>
    </citation>
    <scope>NUCLEOTIDE SEQUENCE</scope>
    <source>
        <strain evidence="1">G3-4614</strain>
    </source>
</reference>
<proteinExistence type="predicted"/>
<name>A0A9D9H879_9BACT</name>
<dbReference type="InterPro" id="IPR035948">
    <property type="entry name" value="YwqG-like_sf"/>
</dbReference>
<reference evidence="1" key="1">
    <citation type="submission" date="2020-10" db="EMBL/GenBank/DDBJ databases">
        <authorList>
            <person name="Gilroy R."/>
        </authorList>
    </citation>
    <scope>NUCLEOTIDE SEQUENCE</scope>
    <source>
        <strain evidence="1">G3-4614</strain>
    </source>
</reference>
<dbReference type="PANTHER" id="PTHR36436">
    <property type="entry name" value="SLL5081 PROTEIN"/>
    <property type="match status" value="1"/>
</dbReference>
<dbReference type="Proteomes" id="UP000823636">
    <property type="component" value="Unassembled WGS sequence"/>
</dbReference>
<dbReference type="AlphaFoldDB" id="A0A9D9H879"/>
<organism evidence="1 2">
    <name type="scientific">Candidatus Caccoplasma merdipullorum</name>
    <dbReference type="NCBI Taxonomy" id="2840718"/>
    <lineage>
        <taxon>Bacteria</taxon>
        <taxon>Pseudomonadati</taxon>
        <taxon>Bacteroidota</taxon>
        <taxon>Bacteroidia</taxon>
        <taxon>Bacteroidales</taxon>
        <taxon>Bacteroidaceae</taxon>
        <taxon>Bacteroidaceae incertae sedis</taxon>
        <taxon>Candidatus Caccoplasma</taxon>
    </lineage>
</organism>
<dbReference type="InterPro" id="IPR015315">
    <property type="entry name" value="DUF1963"/>
</dbReference>
<comment type="caution">
    <text evidence="1">The sequence shown here is derived from an EMBL/GenBank/DDBJ whole genome shotgun (WGS) entry which is preliminary data.</text>
</comment>
<sequence length="216" mass="25049">MKNIHLLLAKPARKQKADGSRFWGNPALPQGYPYPTYPDSRGIPRPYTFICQINLGELAQYEEANPLPHKGLLSFFTKIDRYMGHWDAEDCISGYISRQEDVKVLYFPDCTTFEEVGRLKEKNGTFVSPAELQIKFADKVKKYSDEHRLFAPPEHREWETWDSPFEEWRILLQVDSFDGDDFNLNFMDCGVLDFLISPEDLKNGNFDNVRAIVLST</sequence>
<dbReference type="EMBL" id="JADIMW010000083">
    <property type="protein sequence ID" value="MBO8438832.1"/>
    <property type="molecule type" value="Genomic_DNA"/>
</dbReference>
<protein>
    <submittedName>
        <fullName evidence="1">DUF1963 domain-containing protein</fullName>
    </submittedName>
</protein>
<dbReference type="SUPFAM" id="SSF103032">
    <property type="entry name" value="Hypothetical protein YwqG"/>
    <property type="match status" value="1"/>
</dbReference>
<evidence type="ECO:0000313" key="2">
    <source>
        <dbReference type="Proteomes" id="UP000823636"/>
    </source>
</evidence>
<gene>
    <name evidence="1" type="ORF">IAC54_08060</name>
</gene>
<accession>A0A9D9H879</accession>